<proteinExistence type="predicted"/>
<dbReference type="SUPFAM" id="SSF48695">
    <property type="entry name" value="Multiheme cytochromes"/>
    <property type="match status" value="1"/>
</dbReference>
<evidence type="ECO:0000256" key="4">
    <source>
        <dbReference type="ARBA" id="ARBA00022982"/>
    </source>
</evidence>
<dbReference type="CDD" id="cd08168">
    <property type="entry name" value="Cytochrom_C3"/>
    <property type="match status" value="1"/>
</dbReference>
<protein>
    <submittedName>
        <fullName evidence="8">Putative class III cytochrome C family protein</fullName>
    </submittedName>
</protein>
<dbReference type="InterPro" id="IPR020942">
    <property type="entry name" value="Cyt_c_III_dom"/>
</dbReference>
<dbReference type="AlphaFoldDB" id="S5VWT0"/>
<keyword evidence="6" id="KW-0472">Membrane</keyword>
<dbReference type="PANTHER" id="PTHR39425">
    <property type="entry name" value="LIPOPROTEIN CYTOCHROME C"/>
    <property type="match status" value="1"/>
</dbReference>
<keyword evidence="4" id="KW-0249">Electron transport</keyword>
<dbReference type="GO" id="GO:0009055">
    <property type="term" value="F:electron transfer activity"/>
    <property type="evidence" value="ECO:0007669"/>
    <property type="project" value="InterPro"/>
</dbReference>
<name>S5VWT0_MEGGA</name>
<evidence type="ECO:0000256" key="1">
    <source>
        <dbReference type="ARBA" id="ARBA00022448"/>
    </source>
</evidence>
<accession>S5VWT0</accession>
<keyword evidence="6" id="KW-0812">Transmembrane</keyword>
<dbReference type="EMBL" id="KF113862">
    <property type="protein sequence ID" value="AGS82804.1"/>
    <property type="molecule type" value="Genomic_DNA"/>
</dbReference>
<keyword evidence="1" id="KW-0813">Transport</keyword>
<dbReference type="Gene3D" id="3.90.10.10">
    <property type="entry name" value="Cytochrome C3"/>
    <property type="match status" value="2"/>
</dbReference>
<dbReference type="InterPro" id="IPR036280">
    <property type="entry name" value="Multihaem_cyt_sf"/>
</dbReference>
<keyword evidence="6" id="KW-1133">Transmembrane helix</keyword>
<keyword evidence="2" id="KW-0349">Heme</keyword>
<keyword evidence="5" id="KW-0408">Iron</keyword>
<evidence type="ECO:0000313" key="8">
    <source>
        <dbReference type="EMBL" id="AGS82804.1"/>
    </source>
</evidence>
<dbReference type="GO" id="GO:0046872">
    <property type="term" value="F:metal ion binding"/>
    <property type="evidence" value="ECO:0007669"/>
    <property type="project" value="UniProtKB-KW"/>
</dbReference>
<dbReference type="NCBIfam" id="NF041781">
    <property type="entry name" value="mnquin_red_QrcA"/>
    <property type="match status" value="1"/>
</dbReference>
<evidence type="ECO:0000256" key="3">
    <source>
        <dbReference type="ARBA" id="ARBA00022723"/>
    </source>
</evidence>
<evidence type="ECO:0000256" key="5">
    <source>
        <dbReference type="ARBA" id="ARBA00023004"/>
    </source>
</evidence>
<dbReference type="GO" id="GO:0020037">
    <property type="term" value="F:heme binding"/>
    <property type="evidence" value="ECO:0007669"/>
    <property type="project" value="InterPro"/>
</dbReference>
<dbReference type="Pfam" id="PF02085">
    <property type="entry name" value="Cytochrom_CIII"/>
    <property type="match status" value="2"/>
</dbReference>
<evidence type="ECO:0000259" key="7">
    <source>
        <dbReference type="Pfam" id="PF02085"/>
    </source>
</evidence>
<keyword evidence="3" id="KW-0479">Metal-binding</keyword>
<organism evidence="8">
    <name type="scientific">Megalodesulfovibrio gigas</name>
    <name type="common">Desulfovibrio gigas</name>
    <dbReference type="NCBI Taxonomy" id="879"/>
    <lineage>
        <taxon>Bacteria</taxon>
        <taxon>Pseudomonadati</taxon>
        <taxon>Thermodesulfobacteriota</taxon>
        <taxon>Desulfovibrionia</taxon>
        <taxon>Desulfovibrionales</taxon>
        <taxon>Desulfovibrionaceae</taxon>
        <taxon>Megalodesulfovibrio</taxon>
    </lineage>
</organism>
<dbReference type="InterPro" id="IPR053547">
    <property type="entry name" value="Multiheme_cyt_c_menaq_reduct"/>
</dbReference>
<feature type="domain" description="Class III cytochrome C" evidence="7">
    <location>
        <begin position="46"/>
        <end position="97"/>
    </location>
</feature>
<sequence length="212" mass="23815">MEEKRAHNADTGGQCSVLGGFLPFGLGLVLSLLVGWWLSPKLLFSEQSQPVAFNHKIHKEEAGMTCSDCHYFRADGSYSGIPETKECADCHEYPVGSSTREREYVNEYVKKGQEPDWKVYQMQPDNVFFSHAAHSLENCGQCHTDWTEKELCSTSGCHPDIGDSETPPKYSANRISGYSANTMKMWACEYCHALPDHRAYNANNNACFTCHK</sequence>
<feature type="domain" description="Class III cytochrome C" evidence="7">
    <location>
        <begin position="122"/>
        <end position="211"/>
    </location>
</feature>
<evidence type="ECO:0000256" key="6">
    <source>
        <dbReference type="SAM" id="Phobius"/>
    </source>
</evidence>
<gene>
    <name evidence="8" type="primary">qrcA</name>
</gene>
<feature type="transmembrane region" description="Helical" evidence="6">
    <location>
        <begin position="20"/>
        <end position="38"/>
    </location>
</feature>
<dbReference type="OMA" id="YQPDNVY"/>
<evidence type="ECO:0000256" key="2">
    <source>
        <dbReference type="ARBA" id="ARBA00022617"/>
    </source>
</evidence>
<dbReference type="PANTHER" id="PTHR39425:SF1">
    <property type="entry name" value="CYTOCHROME C7-LIKE DOMAIN-CONTAINING PROTEIN"/>
    <property type="match status" value="1"/>
</dbReference>
<reference evidence="8" key="1">
    <citation type="journal article" date="2013" name="J. Bacteriol.">
        <title>Roles of HynAB and Ech, the only two hydrogenases found in the model sulfate reducer Desulfovibrio gigas.</title>
        <authorList>
            <person name="Morais-Silva F.O."/>
            <person name="Santos C.I."/>
            <person name="Rodrigues R."/>
            <person name="Pereira I.A."/>
            <person name="Rodrigues-Pousada C."/>
        </authorList>
    </citation>
    <scope>NUCLEOTIDE SEQUENCE</scope>
    <source>
        <strain evidence="8">ATCC 19364</strain>
    </source>
</reference>